<reference evidence="1" key="1">
    <citation type="journal article" date="2023" name="Mol. Ecol. Resour.">
        <title>Chromosome-level genome assembly of a triploid poplar Populus alba 'Berolinensis'.</title>
        <authorList>
            <person name="Chen S."/>
            <person name="Yu Y."/>
            <person name="Wang X."/>
            <person name="Wang S."/>
            <person name="Zhang T."/>
            <person name="Zhou Y."/>
            <person name="He R."/>
            <person name="Meng N."/>
            <person name="Wang Y."/>
            <person name="Liu W."/>
            <person name="Liu Z."/>
            <person name="Liu J."/>
            <person name="Guo Q."/>
            <person name="Huang H."/>
            <person name="Sederoff R.R."/>
            <person name="Wang G."/>
            <person name="Qu G."/>
            <person name="Chen S."/>
        </authorList>
    </citation>
    <scope>NUCLEOTIDE SEQUENCE</scope>
    <source>
        <strain evidence="1">SC-2020</strain>
    </source>
</reference>
<evidence type="ECO:0000313" key="3">
    <source>
        <dbReference type="Proteomes" id="UP001164929"/>
    </source>
</evidence>
<accession>A0AAD6MFX6</accession>
<dbReference type="EMBL" id="JAQIZT010000010">
    <property type="protein sequence ID" value="KAJ6983603.1"/>
    <property type="molecule type" value="Genomic_DNA"/>
</dbReference>
<dbReference type="Proteomes" id="UP001164929">
    <property type="component" value="Chromosome 10"/>
</dbReference>
<evidence type="ECO:0000313" key="2">
    <source>
        <dbReference type="EMBL" id="KAJ6983603.1"/>
    </source>
</evidence>
<dbReference type="PROSITE" id="PS51257">
    <property type="entry name" value="PROKAR_LIPOPROTEIN"/>
    <property type="match status" value="1"/>
</dbReference>
<dbReference type="EMBL" id="JAQIZT010000010">
    <property type="protein sequence ID" value="KAJ6983552.1"/>
    <property type="molecule type" value="Genomic_DNA"/>
</dbReference>
<comment type="caution">
    <text evidence="1">The sequence shown here is derived from an EMBL/GenBank/DDBJ whole genome shotgun (WGS) entry which is preliminary data.</text>
</comment>
<evidence type="ECO:0000313" key="1">
    <source>
        <dbReference type="EMBL" id="KAJ6983552.1"/>
    </source>
</evidence>
<name>A0AAD6MFX6_9ROSI</name>
<protein>
    <submittedName>
        <fullName evidence="1">Uncharacterized protein</fullName>
    </submittedName>
</protein>
<keyword evidence="3" id="KW-1185">Reference proteome</keyword>
<sequence length="90" mass="9809">MEEASSKTETGGMDHWDVHEKYCPLQSSSVLYACTPASSDMMSSCISSSIFQTKVLAGRVQARPKPLNGAGLNQNLHQVAVDETVQAHKW</sequence>
<dbReference type="AlphaFoldDB" id="A0AAD6MFX6"/>
<gene>
    <name evidence="1" type="ORF">NC653_026388</name>
    <name evidence="2" type="ORF">NC653_026428</name>
</gene>
<proteinExistence type="predicted"/>
<organism evidence="1 3">
    <name type="scientific">Populus alba x Populus x berolinensis</name>
    <dbReference type="NCBI Taxonomy" id="444605"/>
    <lineage>
        <taxon>Eukaryota</taxon>
        <taxon>Viridiplantae</taxon>
        <taxon>Streptophyta</taxon>
        <taxon>Embryophyta</taxon>
        <taxon>Tracheophyta</taxon>
        <taxon>Spermatophyta</taxon>
        <taxon>Magnoliopsida</taxon>
        <taxon>eudicotyledons</taxon>
        <taxon>Gunneridae</taxon>
        <taxon>Pentapetalae</taxon>
        <taxon>rosids</taxon>
        <taxon>fabids</taxon>
        <taxon>Malpighiales</taxon>
        <taxon>Salicaceae</taxon>
        <taxon>Saliceae</taxon>
        <taxon>Populus</taxon>
    </lineage>
</organism>